<organism evidence="2 3">
    <name type="scientific">Corallococcus carmarthensis</name>
    <dbReference type="NCBI Taxonomy" id="2316728"/>
    <lineage>
        <taxon>Bacteria</taxon>
        <taxon>Pseudomonadati</taxon>
        <taxon>Myxococcota</taxon>
        <taxon>Myxococcia</taxon>
        <taxon>Myxococcales</taxon>
        <taxon>Cystobacterineae</taxon>
        <taxon>Myxococcaceae</taxon>
        <taxon>Corallococcus</taxon>
    </lineage>
</organism>
<feature type="transmembrane region" description="Helical" evidence="1">
    <location>
        <begin position="252"/>
        <end position="273"/>
    </location>
</feature>
<accession>A0A3A8JRI7</accession>
<gene>
    <name evidence="2" type="ORF">D7X32_43995</name>
</gene>
<protein>
    <recommendedName>
        <fullName evidence="4">Glycosyltransferase RgtA/B/C/D-like domain-containing protein</fullName>
    </recommendedName>
</protein>
<feature type="transmembrane region" description="Helical" evidence="1">
    <location>
        <begin position="386"/>
        <end position="407"/>
    </location>
</feature>
<feature type="transmembrane region" description="Helical" evidence="1">
    <location>
        <begin position="123"/>
        <end position="143"/>
    </location>
</feature>
<dbReference type="EMBL" id="RAWE01000420">
    <property type="protein sequence ID" value="RKG93041.1"/>
    <property type="molecule type" value="Genomic_DNA"/>
</dbReference>
<evidence type="ECO:0000256" key="1">
    <source>
        <dbReference type="SAM" id="Phobius"/>
    </source>
</evidence>
<dbReference type="Proteomes" id="UP000268313">
    <property type="component" value="Unassembled WGS sequence"/>
</dbReference>
<evidence type="ECO:0000313" key="3">
    <source>
        <dbReference type="Proteomes" id="UP000268313"/>
    </source>
</evidence>
<keyword evidence="1" id="KW-1133">Transmembrane helix</keyword>
<feature type="transmembrane region" description="Helical" evidence="1">
    <location>
        <begin position="173"/>
        <end position="192"/>
    </location>
</feature>
<feature type="transmembrane region" description="Helical" evidence="1">
    <location>
        <begin position="7"/>
        <end position="25"/>
    </location>
</feature>
<dbReference type="AlphaFoldDB" id="A0A3A8JRI7"/>
<comment type="caution">
    <text evidence="2">The sequence shown here is derived from an EMBL/GenBank/DDBJ whole genome shotgun (WGS) entry which is preliminary data.</text>
</comment>
<feature type="transmembrane region" description="Helical" evidence="1">
    <location>
        <begin position="293"/>
        <end position="317"/>
    </location>
</feature>
<feature type="transmembrane region" description="Helical" evidence="1">
    <location>
        <begin position="92"/>
        <end position="111"/>
    </location>
</feature>
<feature type="transmembrane region" description="Helical" evidence="1">
    <location>
        <begin position="360"/>
        <end position="379"/>
    </location>
</feature>
<feature type="transmembrane region" description="Helical" evidence="1">
    <location>
        <begin position="329"/>
        <end position="348"/>
    </location>
</feature>
<name>A0A3A8JRI7_9BACT</name>
<reference evidence="3" key="1">
    <citation type="submission" date="2018-09" db="EMBL/GenBank/DDBJ databases">
        <authorList>
            <person name="Livingstone P.G."/>
            <person name="Whitworth D.E."/>
        </authorList>
    </citation>
    <scope>NUCLEOTIDE SEQUENCE [LARGE SCALE GENOMIC DNA]</scope>
    <source>
        <strain evidence="3">CA043D</strain>
    </source>
</reference>
<feature type="transmembrane region" description="Helical" evidence="1">
    <location>
        <begin position="204"/>
        <end position="231"/>
    </location>
</feature>
<keyword evidence="1" id="KW-0812">Transmembrane</keyword>
<keyword evidence="3" id="KW-1185">Reference proteome</keyword>
<sequence length="429" mass="47833">MHRAVRLFAPVVGVLGLLGLVLFSFQRADKDLPFIQSDGYGHYVYLPALFIQHDPTFHREVASWGEDWDPNVGLTLDEGTHRYLNRFPPGQALLTLPAFFLAHASAGLVGAPRDGFSTPYQVAVALNGLLALVIGLALLARVLESLHPPPVVLATLTAVTFATNLFHYGTADACFSHAYSFALFAALLWLVPRWYQAPGVGRSLLLGLVAGLIVLVRNPNAIVLLFIPLYGVHDAATQRARLAFLRAHLRSLACVLLAFGAVLSVLLGFWHYATGHWLVYSYKGFGFQFDRPRVLAVLFSIRKGLFFWAPVWLFAAVGFVRDRERLRPYLLPLLLFFLLHTYLVSAWWHWPYGRSFGHRAYTEASALFAPGLAGFLATLRRPASRRIAAGVLVLLVLLQGFLMLRYWQGKLPGDRTTWAVYRSLFTPPP</sequence>
<feature type="transmembrane region" description="Helical" evidence="1">
    <location>
        <begin position="149"/>
        <end position="166"/>
    </location>
</feature>
<proteinExistence type="predicted"/>
<keyword evidence="1" id="KW-0472">Membrane</keyword>
<evidence type="ECO:0008006" key="4">
    <source>
        <dbReference type="Google" id="ProtNLM"/>
    </source>
</evidence>
<evidence type="ECO:0000313" key="2">
    <source>
        <dbReference type="EMBL" id="RKG93041.1"/>
    </source>
</evidence>